<gene>
    <name evidence="2" type="ORF">KR093_004586</name>
</gene>
<dbReference type="Proteomes" id="UP001200034">
    <property type="component" value="Unassembled WGS sequence"/>
</dbReference>
<evidence type="ECO:0000313" key="3">
    <source>
        <dbReference type="Proteomes" id="UP001200034"/>
    </source>
</evidence>
<comment type="caution">
    <text evidence="2">The sequence shown here is derived from an EMBL/GenBank/DDBJ whole genome shotgun (WGS) entry which is preliminary data.</text>
</comment>
<evidence type="ECO:0000313" key="2">
    <source>
        <dbReference type="EMBL" id="KAH8377271.1"/>
    </source>
</evidence>
<reference evidence="2" key="1">
    <citation type="journal article" date="2021" name="Mol. Ecol. Resour.">
        <title>Phylogenomic analyses of the genus Drosophila reveals genomic signals of climate adaptation.</title>
        <authorList>
            <person name="Li F."/>
            <person name="Rane R.V."/>
            <person name="Luria V."/>
            <person name="Xiong Z."/>
            <person name="Chen J."/>
            <person name="Li Z."/>
            <person name="Catullo R.A."/>
            <person name="Griffin P.C."/>
            <person name="Schiffer M."/>
            <person name="Pearce S."/>
            <person name="Lee S.F."/>
            <person name="McElroy K."/>
            <person name="Stocker A."/>
            <person name="Shirriffs J."/>
            <person name="Cockerell F."/>
            <person name="Coppin C."/>
            <person name="Sgro C.M."/>
            <person name="Karger A."/>
            <person name="Cain J.W."/>
            <person name="Weber J.A."/>
            <person name="Santpere G."/>
            <person name="Kirschner M.W."/>
            <person name="Hoffmann A.A."/>
            <person name="Oakeshott J.G."/>
            <person name="Zhang G."/>
        </authorList>
    </citation>
    <scope>NUCLEOTIDE SEQUENCE</scope>
    <source>
        <strain evidence="2">BGI-SZ-2011g</strain>
    </source>
</reference>
<dbReference type="EMBL" id="JAJJHW010001127">
    <property type="protein sequence ID" value="KAH8377271.1"/>
    <property type="molecule type" value="Genomic_DNA"/>
</dbReference>
<accession>A0AAD4K6Y6</accession>
<keyword evidence="3" id="KW-1185">Reference proteome</keyword>
<evidence type="ECO:0000256" key="1">
    <source>
        <dbReference type="SAM" id="MobiDB-lite"/>
    </source>
</evidence>
<dbReference type="AlphaFoldDB" id="A0AAD4K6Y6"/>
<protein>
    <submittedName>
        <fullName evidence="2">Uncharacterized protein</fullName>
    </submittedName>
</protein>
<name>A0AAD4K6Y6_9MUSC</name>
<organism evidence="2 3">
    <name type="scientific">Drosophila rubida</name>
    <dbReference type="NCBI Taxonomy" id="30044"/>
    <lineage>
        <taxon>Eukaryota</taxon>
        <taxon>Metazoa</taxon>
        <taxon>Ecdysozoa</taxon>
        <taxon>Arthropoda</taxon>
        <taxon>Hexapoda</taxon>
        <taxon>Insecta</taxon>
        <taxon>Pterygota</taxon>
        <taxon>Neoptera</taxon>
        <taxon>Endopterygota</taxon>
        <taxon>Diptera</taxon>
        <taxon>Brachycera</taxon>
        <taxon>Muscomorpha</taxon>
        <taxon>Ephydroidea</taxon>
        <taxon>Drosophilidae</taxon>
        <taxon>Drosophila</taxon>
    </lineage>
</organism>
<proteinExistence type="predicted"/>
<sequence>MRSSTGSERSSSQISIYDYPEHLNPFAEDDNHKRLRFWSLSKRGDNRRRSFSVGNLKELWPLKSFSLKKKKSSTLGIHKTSESPPVLRRNLETNSLYPGDQAFRRQYTNSLQNINTPRGVSSYPHG</sequence>
<feature type="region of interest" description="Disordered" evidence="1">
    <location>
        <begin position="73"/>
        <end position="94"/>
    </location>
</feature>